<feature type="chain" id="PRO_5005870982" evidence="1">
    <location>
        <begin position="21"/>
        <end position="266"/>
    </location>
</feature>
<keyword evidence="3" id="KW-1185">Reference proteome</keyword>
<dbReference type="EMBL" id="LGSZ01000009">
    <property type="protein sequence ID" value="KPH83009.1"/>
    <property type="molecule type" value="Genomic_DNA"/>
</dbReference>
<evidence type="ECO:0000313" key="2">
    <source>
        <dbReference type="EMBL" id="KPH83009.1"/>
    </source>
</evidence>
<dbReference type="PATRIC" id="fig|1526658.3.peg.5169"/>
<organism evidence="2 3">
    <name type="scientific">Bosea vaviloviae</name>
    <dbReference type="NCBI Taxonomy" id="1526658"/>
    <lineage>
        <taxon>Bacteria</taxon>
        <taxon>Pseudomonadati</taxon>
        <taxon>Pseudomonadota</taxon>
        <taxon>Alphaproteobacteria</taxon>
        <taxon>Hyphomicrobiales</taxon>
        <taxon>Boseaceae</taxon>
        <taxon>Bosea</taxon>
    </lineage>
</organism>
<gene>
    <name evidence="2" type="ORF">AE618_01220</name>
</gene>
<sequence length="266" mass="28106">MHRAAWLLLLAAMPLAAAHAEQTPAQQAPDARPLDAAFSEEAETRLFAPIPHWDATPSCDPDLDTPGFMAPMRHKGGRTVGNGLARPQIDAVPIRRGLNPASSPFPAATERAVGIKLGAERLSLSTAIVTGQGGWQRNDTRVDWNVTRGSGGDSQVVWSAATGGQLQTTGAAAQNAQAVLGYRLRPLDIVTLTTEIALAGSYTFAAQNGLATTMTPRVKAVADLTQPLSMPWRTTLDLNVGREMPLSGSAFLTSASALLRLELPMP</sequence>
<protein>
    <submittedName>
        <fullName evidence="2">Uncharacterized protein</fullName>
    </submittedName>
</protein>
<dbReference type="AlphaFoldDB" id="A0A0N1F783"/>
<keyword evidence="1" id="KW-0732">Signal</keyword>
<accession>A0A0N1F783</accession>
<dbReference type="Proteomes" id="UP000037822">
    <property type="component" value="Unassembled WGS sequence"/>
</dbReference>
<feature type="signal peptide" evidence="1">
    <location>
        <begin position="1"/>
        <end position="20"/>
    </location>
</feature>
<evidence type="ECO:0000313" key="3">
    <source>
        <dbReference type="Proteomes" id="UP000037822"/>
    </source>
</evidence>
<proteinExistence type="predicted"/>
<comment type="caution">
    <text evidence="2">The sequence shown here is derived from an EMBL/GenBank/DDBJ whole genome shotgun (WGS) entry which is preliminary data.</text>
</comment>
<reference evidence="2 3" key="1">
    <citation type="submission" date="2015-07" db="EMBL/GenBank/DDBJ databases">
        <title>Whole genome sequencing of Bosea vaviloviae isolated from cave pool.</title>
        <authorList>
            <person name="Tan N.E.H."/>
            <person name="Lee Y.P."/>
            <person name="Gan H.M."/>
            <person name="Barton H."/>
            <person name="Savka M.A."/>
        </authorList>
    </citation>
    <scope>NUCLEOTIDE SEQUENCE [LARGE SCALE GENOMIC DNA]</scope>
    <source>
        <strain evidence="2 3">SD260</strain>
    </source>
</reference>
<name>A0A0N1F783_9HYPH</name>
<evidence type="ECO:0000256" key="1">
    <source>
        <dbReference type="SAM" id="SignalP"/>
    </source>
</evidence>